<proteinExistence type="predicted"/>
<name>A0A1F4WKS1_UNCKA</name>
<dbReference type="AlphaFoldDB" id="A0A1F4WKS1"/>
<evidence type="ECO:0000313" key="1">
    <source>
        <dbReference type="EMBL" id="OGC70022.1"/>
    </source>
</evidence>
<protein>
    <submittedName>
        <fullName evidence="1">Uncharacterized protein</fullName>
    </submittedName>
</protein>
<dbReference type="EMBL" id="MEWA01000011">
    <property type="protein sequence ID" value="OGC70022.1"/>
    <property type="molecule type" value="Genomic_DNA"/>
</dbReference>
<organism evidence="1 2">
    <name type="scientific">candidate division WWE3 bacterium RIFOXYC1_FULL_39_7</name>
    <dbReference type="NCBI Taxonomy" id="1802643"/>
    <lineage>
        <taxon>Bacteria</taxon>
        <taxon>Katanobacteria</taxon>
    </lineage>
</organism>
<reference evidence="1 2" key="1">
    <citation type="journal article" date="2016" name="Nat. Commun.">
        <title>Thousands of microbial genomes shed light on interconnected biogeochemical processes in an aquifer system.</title>
        <authorList>
            <person name="Anantharaman K."/>
            <person name="Brown C.T."/>
            <person name="Hug L.A."/>
            <person name="Sharon I."/>
            <person name="Castelle C.J."/>
            <person name="Probst A.J."/>
            <person name="Thomas B.C."/>
            <person name="Singh A."/>
            <person name="Wilkins M.J."/>
            <person name="Karaoz U."/>
            <person name="Brodie E.L."/>
            <person name="Williams K.H."/>
            <person name="Hubbard S.S."/>
            <person name="Banfield J.F."/>
        </authorList>
    </citation>
    <scope>NUCLEOTIDE SEQUENCE [LARGE SCALE GENOMIC DNA]</scope>
</reference>
<comment type="caution">
    <text evidence="1">The sequence shown here is derived from an EMBL/GenBank/DDBJ whole genome shotgun (WGS) entry which is preliminary data.</text>
</comment>
<dbReference type="Proteomes" id="UP000179113">
    <property type="component" value="Unassembled WGS sequence"/>
</dbReference>
<sequence length="77" mass="8901">MYNLGKKSALPTIAQRMQEIEIQGRPVEMPELLNGHLLICEFDRNGEEVLYFCGNLDDAQFLYDMAGDNVKWYSLMI</sequence>
<gene>
    <name evidence="1" type="ORF">A2415_01530</name>
</gene>
<accession>A0A1F4WKS1</accession>
<evidence type="ECO:0000313" key="2">
    <source>
        <dbReference type="Proteomes" id="UP000179113"/>
    </source>
</evidence>